<comment type="caution">
    <text evidence="3">The sequence shown here is derived from an EMBL/GenBank/DDBJ whole genome shotgun (WGS) entry which is preliminary data.</text>
</comment>
<dbReference type="SUPFAM" id="SSF55961">
    <property type="entry name" value="Bet v1-like"/>
    <property type="match status" value="1"/>
</dbReference>
<feature type="domain" description="Activator of Hsp90 ATPase homologue 1/2-like C-terminal" evidence="2">
    <location>
        <begin position="25"/>
        <end position="134"/>
    </location>
</feature>
<dbReference type="Gene3D" id="3.30.530.20">
    <property type="match status" value="1"/>
</dbReference>
<gene>
    <name evidence="3" type="ORF">QNI14_08605</name>
</gene>
<dbReference type="InterPro" id="IPR013538">
    <property type="entry name" value="ASHA1/2-like_C"/>
</dbReference>
<dbReference type="Pfam" id="PF08327">
    <property type="entry name" value="AHSA1"/>
    <property type="match status" value="1"/>
</dbReference>
<protein>
    <submittedName>
        <fullName evidence="3">SRPBCC domain-containing protein</fullName>
    </submittedName>
</protein>
<dbReference type="Proteomes" id="UP001321481">
    <property type="component" value="Unassembled WGS sequence"/>
</dbReference>
<reference evidence="3 4" key="1">
    <citation type="submission" date="2023-05" db="EMBL/GenBank/DDBJ databases">
        <title>Microbacterium dauci sp.nov., Isolated from Carrot Rhizosphere Soil.</title>
        <authorList>
            <person name="Xiao Z."/>
            <person name="Zheng J."/>
        </authorList>
    </citation>
    <scope>NUCLEOTIDE SEQUENCE [LARGE SCALE GENOMIC DNA]</scope>
    <source>
        <strain evidence="3 4">LX3-4</strain>
    </source>
</reference>
<name>A0ABT6ZED7_9MICO</name>
<sequence>MSLDSPVIEQHGDTFRMVYEEVYRTDIDDLWSAVTTPDRLARWMAEYSGDLRDGGSWEVASDGEIWGRGTVTSCDAPHAFTTTWHATGEQPTELVVRLEPAEGGTRLVLEHTGIQSIFYGAGWQTYLERLVTLLAGGEVGGEDAWQARYTELRPVYDTKFAAL</sequence>
<evidence type="ECO:0000313" key="3">
    <source>
        <dbReference type="EMBL" id="MDJ1114513.1"/>
    </source>
</evidence>
<accession>A0ABT6ZED7</accession>
<dbReference type="EMBL" id="JASJND010000005">
    <property type="protein sequence ID" value="MDJ1114513.1"/>
    <property type="molecule type" value="Genomic_DNA"/>
</dbReference>
<keyword evidence="4" id="KW-1185">Reference proteome</keyword>
<proteinExistence type="inferred from homology"/>
<evidence type="ECO:0000259" key="2">
    <source>
        <dbReference type="Pfam" id="PF08327"/>
    </source>
</evidence>
<evidence type="ECO:0000313" key="4">
    <source>
        <dbReference type="Proteomes" id="UP001321481"/>
    </source>
</evidence>
<dbReference type="RefSeq" id="WP_283716136.1">
    <property type="nucleotide sequence ID" value="NZ_JASJND010000005.1"/>
</dbReference>
<organism evidence="3 4">
    <name type="scientific">Microbacterium dauci</name>
    <dbReference type="NCBI Taxonomy" id="3048008"/>
    <lineage>
        <taxon>Bacteria</taxon>
        <taxon>Bacillati</taxon>
        <taxon>Actinomycetota</taxon>
        <taxon>Actinomycetes</taxon>
        <taxon>Micrococcales</taxon>
        <taxon>Microbacteriaceae</taxon>
        <taxon>Microbacterium</taxon>
    </lineage>
</organism>
<dbReference type="InterPro" id="IPR023393">
    <property type="entry name" value="START-like_dom_sf"/>
</dbReference>
<comment type="similarity">
    <text evidence="1">Belongs to the AHA1 family.</text>
</comment>
<evidence type="ECO:0000256" key="1">
    <source>
        <dbReference type="ARBA" id="ARBA00006817"/>
    </source>
</evidence>